<name>A0A5B7DA04_PORTR</name>
<evidence type="ECO:0000313" key="2">
    <source>
        <dbReference type="Proteomes" id="UP000324222"/>
    </source>
</evidence>
<evidence type="ECO:0000313" key="1">
    <source>
        <dbReference type="EMBL" id="MPC18150.1"/>
    </source>
</evidence>
<dbReference type="Proteomes" id="UP000324222">
    <property type="component" value="Unassembled WGS sequence"/>
</dbReference>
<sequence length="175" mass="20111">MIQHICFTYFLHVCGFVSRGVCRKNVVLLAADDPHGQLADHQSLVTCGWDGRGRLPTILVKEGYGWEVLLYLKWLVELVESVGLYGRVHASGCLKSDVIWHDQLSLSILVQLLQIWSSSYASLNYLHLWRKLKRKKNITCDPRVNTQKKFTSRADWEKRLLNLLIHSGMNEVGSY</sequence>
<comment type="caution">
    <text evidence="1">The sequence shown here is derived from an EMBL/GenBank/DDBJ whole genome shotgun (WGS) entry which is preliminary data.</text>
</comment>
<dbReference type="EMBL" id="VSRR010000651">
    <property type="protein sequence ID" value="MPC18150.1"/>
    <property type="molecule type" value="Genomic_DNA"/>
</dbReference>
<proteinExistence type="predicted"/>
<accession>A0A5B7DA04</accession>
<reference evidence="1 2" key="1">
    <citation type="submission" date="2019-05" db="EMBL/GenBank/DDBJ databases">
        <title>Another draft genome of Portunus trituberculatus and its Hox gene families provides insights of decapod evolution.</title>
        <authorList>
            <person name="Jeong J.-H."/>
            <person name="Song I."/>
            <person name="Kim S."/>
            <person name="Choi T."/>
            <person name="Kim D."/>
            <person name="Ryu S."/>
            <person name="Kim W."/>
        </authorList>
    </citation>
    <scope>NUCLEOTIDE SEQUENCE [LARGE SCALE GENOMIC DNA]</scope>
    <source>
        <tissue evidence="1">Muscle</tissue>
    </source>
</reference>
<keyword evidence="2" id="KW-1185">Reference proteome</keyword>
<protein>
    <submittedName>
        <fullName evidence="1">Uncharacterized protein</fullName>
    </submittedName>
</protein>
<organism evidence="1 2">
    <name type="scientific">Portunus trituberculatus</name>
    <name type="common">Swimming crab</name>
    <name type="synonym">Neptunus trituberculatus</name>
    <dbReference type="NCBI Taxonomy" id="210409"/>
    <lineage>
        <taxon>Eukaryota</taxon>
        <taxon>Metazoa</taxon>
        <taxon>Ecdysozoa</taxon>
        <taxon>Arthropoda</taxon>
        <taxon>Crustacea</taxon>
        <taxon>Multicrustacea</taxon>
        <taxon>Malacostraca</taxon>
        <taxon>Eumalacostraca</taxon>
        <taxon>Eucarida</taxon>
        <taxon>Decapoda</taxon>
        <taxon>Pleocyemata</taxon>
        <taxon>Brachyura</taxon>
        <taxon>Eubrachyura</taxon>
        <taxon>Portunoidea</taxon>
        <taxon>Portunidae</taxon>
        <taxon>Portuninae</taxon>
        <taxon>Portunus</taxon>
    </lineage>
</organism>
<dbReference type="AlphaFoldDB" id="A0A5B7DA04"/>
<gene>
    <name evidence="1" type="ORF">E2C01_011025</name>
</gene>